<dbReference type="OrthoDB" id="540503at2759"/>
<protein>
    <recommendedName>
        <fullName evidence="16">TECR</fullName>
    </recommendedName>
</protein>
<accession>A0A7J7JA50</accession>
<dbReference type="CDD" id="cd01801">
    <property type="entry name" value="Ubl_TECR_like"/>
    <property type="match status" value="1"/>
</dbReference>
<keyword evidence="7 11" id="KW-1133">Transmembrane helix</keyword>
<keyword evidence="15" id="KW-1185">Reference proteome</keyword>
<dbReference type="GO" id="GO:0016627">
    <property type="term" value="F:oxidoreductase activity, acting on the CH-CH group of donors"/>
    <property type="evidence" value="ECO:0007669"/>
    <property type="project" value="InterPro"/>
</dbReference>
<sequence length="303" mass="34761">MPEYIQLKVLSIGSQRQLADLEISSADTIAQLKEKIANIRPKLYPARVALRTAPKSKNIKDDVQVQHLELTEPTLYLKDLGPQVGWTTVFLTEYSGPLLVYLLFYVRPSLIYGDQASQPMHQHVKIAAICHTFHYAKRLLETLFVHRFSKGTMPIANIFRNSIYYWGFAAWMSYFINHPLYTPVSNQLFYPALAAFGFCELGNLSIHLALRNLRPAGTKVRAIPKPSLNPFTWLFSLVSCPNYTYESGAWISFTVMSGALTSLFFTIAGTYQMTVWALGKHRNYRKEFPEYPRQRKAIFPFIF</sequence>
<comment type="subcellular location">
    <subcellularLocation>
        <location evidence="2">Endoplasmic reticulum</location>
    </subcellularLocation>
    <subcellularLocation>
        <location evidence="1">Membrane</location>
        <topology evidence="1">Multi-pass membrane protein</topology>
    </subcellularLocation>
</comment>
<feature type="transmembrane region" description="Helical" evidence="11">
    <location>
        <begin position="259"/>
        <end position="278"/>
    </location>
</feature>
<dbReference type="InterPro" id="IPR001104">
    <property type="entry name" value="3-oxo-5_a-steroid_4-DH_C"/>
</dbReference>
<dbReference type="InterPro" id="IPR039357">
    <property type="entry name" value="SRD5A/TECR"/>
</dbReference>
<evidence type="ECO:0000313" key="14">
    <source>
        <dbReference type="EMBL" id="KAF6022491.1"/>
    </source>
</evidence>
<evidence type="ECO:0000256" key="11">
    <source>
        <dbReference type="SAM" id="Phobius"/>
    </source>
</evidence>
<evidence type="ECO:0000259" key="12">
    <source>
        <dbReference type="Pfam" id="PF02544"/>
    </source>
</evidence>
<keyword evidence="8" id="KW-0560">Oxidoreductase</keyword>
<feature type="domain" description="TECR-like N-terminal" evidence="13">
    <location>
        <begin position="6"/>
        <end position="79"/>
    </location>
</feature>
<evidence type="ECO:0000256" key="6">
    <source>
        <dbReference type="ARBA" id="ARBA00022824"/>
    </source>
</evidence>
<dbReference type="PANTHER" id="PTHR10556">
    <property type="entry name" value="3-OXO-5-ALPHA-STEROID 4-DEHYDROGENASE"/>
    <property type="match status" value="1"/>
</dbReference>
<evidence type="ECO:0000256" key="10">
    <source>
        <dbReference type="ARBA" id="ARBA00023136"/>
    </source>
</evidence>
<reference evidence="14" key="1">
    <citation type="submission" date="2020-06" db="EMBL/GenBank/DDBJ databases">
        <title>Draft genome of Bugula neritina, a colonial animal packing powerful symbionts and potential medicines.</title>
        <authorList>
            <person name="Rayko M."/>
        </authorList>
    </citation>
    <scope>NUCLEOTIDE SEQUENCE [LARGE SCALE GENOMIC DNA]</scope>
    <source>
        <strain evidence="14">Kwan_BN1</strain>
    </source>
</reference>
<dbReference type="EMBL" id="VXIV02002845">
    <property type="protein sequence ID" value="KAF6022491.1"/>
    <property type="molecule type" value="Genomic_DNA"/>
</dbReference>
<gene>
    <name evidence="14" type="ORF">EB796_019205</name>
</gene>
<comment type="caution">
    <text evidence="14">The sequence shown here is derived from an EMBL/GenBank/DDBJ whole genome shotgun (WGS) entry which is preliminary data.</text>
</comment>
<evidence type="ECO:0000256" key="5">
    <source>
        <dbReference type="ARBA" id="ARBA00022692"/>
    </source>
</evidence>
<evidence type="ECO:0000256" key="8">
    <source>
        <dbReference type="ARBA" id="ARBA00023002"/>
    </source>
</evidence>
<keyword evidence="10 11" id="KW-0472">Membrane</keyword>
<dbReference type="GO" id="GO:0016020">
    <property type="term" value="C:membrane"/>
    <property type="evidence" value="ECO:0007669"/>
    <property type="project" value="UniProtKB-SubCell"/>
</dbReference>
<name>A0A7J7JA50_BUGNE</name>
<evidence type="ECO:0008006" key="16">
    <source>
        <dbReference type="Google" id="ProtNLM"/>
    </source>
</evidence>
<feature type="transmembrane region" description="Helical" evidence="11">
    <location>
        <begin position="188"/>
        <end position="210"/>
    </location>
</feature>
<dbReference type="Pfam" id="PF21696">
    <property type="entry name" value="TECR_N"/>
    <property type="match status" value="1"/>
</dbReference>
<dbReference type="InterPro" id="IPR049127">
    <property type="entry name" value="TECR-like_N"/>
</dbReference>
<proteinExistence type="inferred from homology"/>
<feature type="domain" description="3-oxo-5-alpha-steroid 4-dehydrogenase C-terminal" evidence="12">
    <location>
        <begin position="152"/>
        <end position="303"/>
    </location>
</feature>
<dbReference type="Proteomes" id="UP000593567">
    <property type="component" value="Unassembled WGS sequence"/>
</dbReference>
<feature type="transmembrane region" description="Helical" evidence="11">
    <location>
        <begin position="158"/>
        <end position="176"/>
    </location>
</feature>
<keyword evidence="5 11" id="KW-0812">Transmembrane</keyword>
<comment type="similarity">
    <text evidence="3">Belongs to the steroid 5-alpha reductase family.</text>
</comment>
<evidence type="ECO:0000256" key="1">
    <source>
        <dbReference type="ARBA" id="ARBA00004141"/>
    </source>
</evidence>
<dbReference type="GO" id="GO:0005783">
    <property type="term" value="C:endoplasmic reticulum"/>
    <property type="evidence" value="ECO:0007669"/>
    <property type="project" value="UniProtKB-SubCell"/>
</dbReference>
<dbReference type="Gene3D" id="1.20.120.1630">
    <property type="match status" value="1"/>
</dbReference>
<dbReference type="Pfam" id="PF02544">
    <property type="entry name" value="Steroid_dh"/>
    <property type="match status" value="1"/>
</dbReference>
<dbReference type="AlphaFoldDB" id="A0A7J7JA50"/>
<evidence type="ECO:0000256" key="7">
    <source>
        <dbReference type="ARBA" id="ARBA00022989"/>
    </source>
</evidence>
<keyword evidence="4" id="KW-0444">Lipid biosynthesis</keyword>
<keyword evidence="6" id="KW-0256">Endoplasmic reticulum</keyword>
<keyword evidence="9" id="KW-0443">Lipid metabolism</keyword>
<evidence type="ECO:0000259" key="13">
    <source>
        <dbReference type="Pfam" id="PF21696"/>
    </source>
</evidence>
<evidence type="ECO:0000256" key="9">
    <source>
        <dbReference type="ARBA" id="ARBA00023098"/>
    </source>
</evidence>
<dbReference type="PROSITE" id="PS50244">
    <property type="entry name" value="S5A_REDUCTASE"/>
    <property type="match status" value="1"/>
</dbReference>
<evidence type="ECO:0000256" key="2">
    <source>
        <dbReference type="ARBA" id="ARBA00004240"/>
    </source>
</evidence>
<organism evidence="14 15">
    <name type="scientific">Bugula neritina</name>
    <name type="common">Brown bryozoan</name>
    <name type="synonym">Sertularia neritina</name>
    <dbReference type="NCBI Taxonomy" id="10212"/>
    <lineage>
        <taxon>Eukaryota</taxon>
        <taxon>Metazoa</taxon>
        <taxon>Spiralia</taxon>
        <taxon>Lophotrochozoa</taxon>
        <taxon>Bryozoa</taxon>
        <taxon>Gymnolaemata</taxon>
        <taxon>Cheilostomatida</taxon>
        <taxon>Flustrina</taxon>
        <taxon>Buguloidea</taxon>
        <taxon>Bugulidae</taxon>
        <taxon>Bugula</taxon>
    </lineage>
</organism>
<dbReference type="PANTHER" id="PTHR10556:SF28">
    <property type="entry name" value="VERY-LONG-CHAIN ENOYL-COA REDUCTASE"/>
    <property type="match status" value="1"/>
</dbReference>
<dbReference type="GO" id="GO:0042761">
    <property type="term" value="P:very long-chain fatty acid biosynthetic process"/>
    <property type="evidence" value="ECO:0007669"/>
    <property type="project" value="TreeGrafter"/>
</dbReference>
<evidence type="ECO:0000256" key="4">
    <source>
        <dbReference type="ARBA" id="ARBA00022516"/>
    </source>
</evidence>
<evidence type="ECO:0000256" key="3">
    <source>
        <dbReference type="ARBA" id="ARBA00007742"/>
    </source>
</evidence>
<dbReference type="Gene3D" id="3.10.20.90">
    <property type="entry name" value="Phosphatidylinositol 3-kinase Catalytic Subunit, Chain A, domain 1"/>
    <property type="match status" value="1"/>
</dbReference>
<evidence type="ECO:0000313" key="15">
    <source>
        <dbReference type="Proteomes" id="UP000593567"/>
    </source>
</evidence>